<reference evidence="1" key="1">
    <citation type="journal article" date="2023" name="Mol. Plant Microbe Interact.">
        <title>Elucidating the Obligate Nature and Biological Capacity of an Invasive Fungal Corn Pathogen.</title>
        <authorList>
            <person name="MacCready J.S."/>
            <person name="Roggenkamp E.M."/>
            <person name="Gdanetz K."/>
            <person name="Chilvers M.I."/>
        </authorList>
    </citation>
    <scope>NUCLEOTIDE SEQUENCE</scope>
    <source>
        <strain evidence="1">PM02</strain>
    </source>
</reference>
<sequence>MNGASAAPVAGGFEDLDMYTAAGAAAAADMPMVEDGAAFRDPPFLAQTRNCSVEGWLPGPLACAAGTASQSNTDPAYYSSGMSAEILCNEGNYQ</sequence>
<accession>A0AAD9I5K4</accession>
<keyword evidence="2" id="KW-1185">Reference proteome</keyword>
<evidence type="ECO:0000313" key="1">
    <source>
        <dbReference type="EMBL" id="KAK2071383.1"/>
    </source>
</evidence>
<organism evidence="1 2">
    <name type="scientific">Phyllachora maydis</name>
    <dbReference type="NCBI Taxonomy" id="1825666"/>
    <lineage>
        <taxon>Eukaryota</taxon>
        <taxon>Fungi</taxon>
        <taxon>Dikarya</taxon>
        <taxon>Ascomycota</taxon>
        <taxon>Pezizomycotina</taxon>
        <taxon>Sordariomycetes</taxon>
        <taxon>Sordariomycetidae</taxon>
        <taxon>Phyllachorales</taxon>
        <taxon>Phyllachoraceae</taxon>
        <taxon>Phyllachora</taxon>
    </lineage>
</organism>
<dbReference type="AlphaFoldDB" id="A0AAD9I5K4"/>
<comment type="caution">
    <text evidence="1">The sequence shown here is derived from an EMBL/GenBank/DDBJ whole genome shotgun (WGS) entry which is preliminary data.</text>
</comment>
<evidence type="ECO:0000313" key="2">
    <source>
        <dbReference type="Proteomes" id="UP001217918"/>
    </source>
</evidence>
<protein>
    <submittedName>
        <fullName evidence="1">Uncharacterized protein</fullName>
    </submittedName>
</protein>
<gene>
    <name evidence="1" type="ORF">P8C59_005812</name>
</gene>
<proteinExistence type="predicted"/>
<name>A0AAD9I5K4_9PEZI</name>
<dbReference type="EMBL" id="JAQQPM010000005">
    <property type="protein sequence ID" value="KAK2071383.1"/>
    <property type="molecule type" value="Genomic_DNA"/>
</dbReference>
<dbReference type="Proteomes" id="UP001217918">
    <property type="component" value="Unassembled WGS sequence"/>
</dbReference>